<dbReference type="RefSeq" id="WP_311560237.1">
    <property type="nucleotide sequence ID" value="NZ_JAVREJ010000042.1"/>
</dbReference>
<evidence type="ECO:0000313" key="1">
    <source>
        <dbReference type="EMBL" id="MDT0353727.1"/>
    </source>
</evidence>
<sequence length="60" mass="6469">MLRQWRGADDPAVIEAQRDLAALKIENFIAKITESHPTLDPARVERLVSVLRGASGGGTA</sequence>
<gene>
    <name evidence="1" type="ORF">RM445_29985</name>
</gene>
<proteinExistence type="predicted"/>
<organism evidence="1 2">
    <name type="scientific">Pseudonocardia charpentierae</name>
    <dbReference type="NCBI Taxonomy" id="3075545"/>
    <lineage>
        <taxon>Bacteria</taxon>
        <taxon>Bacillati</taxon>
        <taxon>Actinomycetota</taxon>
        <taxon>Actinomycetes</taxon>
        <taxon>Pseudonocardiales</taxon>
        <taxon>Pseudonocardiaceae</taxon>
        <taxon>Pseudonocardia</taxon>
    </lineage>
</organism>
<keyword evidence="2" id="KW-1185">Reference proteome</keyword>
<name>A0ABU2NJH4_9PSEU</name>
<dbReference type="Proteomes" id="UP001183202">
    <property type="component" value="Unassembled WGS sequence"/>
</dbReference>
<comment type="caution">
    <text evidence="1">The sequence shown here is derived from an EMBL/GenBank/DDBJ whole genome shotgun (WGS) entry which is preliminary data.</text>
</comment>
<accession>A0ABU2NJH4</accession>
<reference evidence="2" key="1">
    <citation type="submission" date="2023-07" db="EMBL/GenBank/DDBJ databases">
        <title>30 novel species of actinomycetes from the DSMZ collection.</title>
        <authorList>
            <person name="Nouioui I."/>
        </authorList>
    </citation>
    <scope>NUCLEOTIDE SEQUENCE [LARGE SCALE GENOMIC DNA]</scope>
    <source>
        <strain evidence="2">DSM 45834</strain>
    </source>
</reference>
<protein>
    <submittedName>
        <fullName evidence="1">Uncharacterized protein</fullName>
    </submittedName>
</protein>
<evidence type="ECO:0000313" key="2">
    <source>
        <dbReference type="Proteomes" id="UP001183202"/>
    </source>
</evidence>
<dbReference type="EMBL" id="JAVREJ010000042">
    <property type="protein sequence ID" value="MDT0353727.1"/>
    <property type="molecule type" value="Genomic_DNA"/>
</dbReference>